<feature type="transmembrane region" description="Helical" evidence="1">
    <location>
        <begin position="22"/>
        <end position="41"/>
    </location>
</feature>
<keyword evidence="1" id="KW-1133">Transmembrane helix</keyword>
<reference evidence="3" key="1">
    <citation type="submission" date="2016-10" db="EMBL/GenBank/DDBJ databases">
        <authorList>
            <person name="Varghese N."/>
            <person name="Submissions S."/>
        </authorList>
    </citation>
    <scope>NUCLEOTIDE SEQUENCE [LARGE SCALE GENOMIC DNA]</scope>
    <source>
        <strain evidence="3">DSM 24767</strain>
    </source>
</reference>
<keyword evidence="3" id="KW-1185">Reference proteome</keyword>
<sequence length="58" mass="5757">MSEKATATAVDQFNELPEGTRLVVLLLAYGLVGVGLVYALGIDGGSIGGFTGLGGVST</sequence>
<keyword evidence="1" id="KW-0812">Transmembrane</keyword>
<evidence type="ECO:0000313" key="2">
    <source>
        <dbReference type="EMBL" id="SDQ20447.1"/>
    </source>
</evidence>
<accession>A0A1H0YYU6</accession>
<evidence type="ECO:0000256" key="1">
    <source>
        <dbReference type="SAM" id="Phobius"/>
    </source>
</evidence>
<keyword evidence="1" id="KW-0472">Membrane</keyword>
<dbReference type="EMBL" id="FNLC01000001">
    <property type="protein sequence ID" value="SDQ20447.1"/>
    <property type="molecule type" value="Genomic_DNA"/>
</dbReference>
<dbReference type="AlphaFoldDB" id="A0A1H0YYU6"/>
<proteinExistence type="predicted"/>
<dbReference type="STRING" id="1095778.SAMN04489842_0067"/>
<gene>
    <name evidence="2" type="ORF">SAMN04489842_0067</name>
</gene>
<organism evidence="2 3">
    <name type="scientific">Natronobacterium texcoconense</name>
    <dbReference type="NCBI Taxonomy" id="1095778"/>
    <lineage>
        <taxon>Archaea</taxon>
        <taxon>Methanobacteriati</taxon>
        <taxon>Methanobacteriota</taxon>
        <taxon>Stenosarchaea group</taxon>
        <taxon>Halobacteria</taxon>
        <taxon>Halobacteriales</taxon>
        <taxon>Natrialbaceae</taxon>
        <taxon>Natronobacterium</taxon>
    </lineage>
</organism>
<protein>
    <submittedName>
        <fullName evidence="2">Uncharacterized protein</fullName>
    </submittedName>
</protein>
<dbReference type="Proteomes" id="UP000198848">
    <property type="component" value="Unassembled WGS sequence"/>
</dbReference>
<evidence type="ECO:0000313" key="3">
    <source>
        <dbReference type="Proteomes" id="UP000198848"/>
    </source>
</evidence>
<dbReference type="RefSeq" id="WP_170830930.1">
    <property type="nucleotide sequence ID" value="NZ_FNLC01000001.1"/>
</dbReference>
<name>A0A1H0YYU6_NATTX</name>